<protein>
    <recommendedName>
        <fullName evidence="3">Ribosomal protein S21</fullName>
    </recommendedName>
</protein>
<evidence type="ECO:0000313" key="2">
    <source>
        <dbReference type="Proteomes" id="UP000268321"/>
    </source>
</evidence>
<dbReference type="OrthoDB" id="2501249at2759"/>
<keyword evidence="2" id="KW-1185">Reference proteome</keyword>
<accession>A0A4P9Z9T9</accession>
<dbReference type="GO" id="GO:0003735">
    <property type="term" value="F:structural constituent of ribosome"/>
    <property type="evidence" value="ECO:0007669"/>
    <property type="project" value="TreeGrafter"/>
</dbReference>
<proteinExistence type="predicted"/>
<dbReference type="Proteomes" id="UP000268321">
    <property type="component" value="Unassembled WGS sequence"/>
</dbReference>
<dbReference type="PANTHER" id="PTHR41237:SF1">
    <property type="entry name" value="SMALL RIBOSOMAL SUBUNIT PROTEIN BS21M"/>
    <property type="match status" value="1"/>
</dbReference>
<dbReference type="AlphaFoldDB" id="A0A4P9Z9T9"/>
<sequence>MLSTSITGCLLGAGFIRLFAPSLSLRMFSGSLGLRNDFDELKNPPQNFHANRNATTYFDIDSLIAKSPGLQDKAAHNDKFDNFTFGSSLRNPREVAKSINMFGPLAGRSVDVRDSFGVSSLRLKNILKKDKIREFQQIQSRFIRPAKLRKMKKAFWWKQNFREKFHALMIDIKDAKRRGY</sequence>
<organism evidence="1 2">
    <name type="scientific">Metschnikowia bicuspidata</name>
    <dbReference type="NCBI Taxonomy" id="27322"/>
    <lineage>
        <taxon>Eukaryota</taxon>
        <taxon>Fungi</taxon>
        <taxon>Dikarya</taxon>
        <taxon>Ascomycota</taxon>
        <taxon>Saccharomycotina</taxon>
        <taxon>Pichiomycetes</taxon>
        <taxon>Metschnikowiaceae</taxon>
        <taxon>Metschnikowia</taxon>
    </lineage>
</organism>
<name>A0A4P9Z9T9_9ASCO</name>
<dbReference type="PANTHER" id="PTHR41237">
    <property type="entry name" value="37S RIBOSOMAL PROTEIN MRP21, MITOCHONDRIAL"/>
    <property type="match status" value="1"/>
</dbReference>
<evidence type="ECO:0008006" key="3">
    <source>
        <dbReference type="Google" id="ProtNLM"/>
    </source>
</evidence>
<dbReference type="EMBL" id="ML004485">
    <property type="protein sequence ID" value="RKP29496.1"/>
    <property type="molecule type" value="Genomic_DNA"/>
</dbReference>
<dbReference type="InterPro" id="IPR052837">
    <property type="entry name" value="Mitoribosomal_bS21"/>
</dbReference>
<dbReference type="GO" id="GO:0070124">
    <property type="term" value="P:mitochondrial translational initiation"/>
    <property type="evidence" value="ECO:0007669"/>
    <property type="project" value="TreeGrafter"/>
</dbReference>
<dbReference type="GO" id="GO:0005763">
    <property type="term" value="C:mitochondrial small ribosomal subunit"/>
    <property type="evidence" value="ECO:0007669"/>
    <property type="project" value="TreeGrafter"/>
</dbReference>
<evidence type="ECO:0000313" key="1">
    <source>
        <dbReference type="EMBL" id="RKP29496.1"/>
    </source>
</evidence>
<reference evidence="2" key="1">
    <citation type="journal article" date="2018" name="Nat. Microbiol.">
        <title>Leveraging single-cell genomics to expand the fungal tree of life.</title>
        <authorList>
            <person name="Ahrendt S.R."/>
            <person name="Quandt C.A."/>
            <person name="Ciobanu D."/>
            <person name="Clum A."/>
            <person name="Salamov A."/>
            <person name="Andreopoulos B."/>
            <person name="Cheng J.F."/>
            <person name="Woyke T."/>
            <person name="Pelin A."/>
            <person name="Henrissat B."/>
            <person name="Reynolds N.K."/>
            <person name="Benny G.L."/>
            <person name="Smith M.E."/>
            <person name="James T.Y."/>
            <person name="Grigoriev I.V."/>
        </authorList>
    </citation>
    <scope>NUCLEOTIDE SEQUENCE [LARGE SCALE GENOMIC DNA]</scope>
    <source>
        <strain evidence="2">Baker2002</strain>
    </source>
</reference>
<gene>
    <name evidence="1" type="ORF">METBISCDRAFT_18529</name>
</gene>